<keyword evidence="1" id="KW-0547">Nucleotide-binding</keyword>
<dbReference type="CDD" id="cd05387">
    <property type="entry name" value="BY-kinase"/>
    <property type="match status" value="1"/>
</dbReference>
<evidence type="ECO:0000256" key="1">
    <source>
        <dbReference type="ARBA" id="ARBA00022741"/>
    </source>
</evidence>
<dbReference type="InterPro" id="IPR005702">
    <property type="entry name" value="Wzc-like_C"/>
</dbReference>
<reference evidence="4 5" key="1">
    <citation type="submission" date="2016-08" db="EMBL/GenBank/DDBJ databases">
        <title>Whole genome sequence of Mesorhizobium sp. strain UASWS1009 isolated from industrial sewage.</title>
        <authorList>
            <person name="Crovadore J."/>
            <person name="Calmin G."/>
            <person name="Chablais R."/>
            <person name="Cochard B."/>
            <person name="Lefort F."/>
        </authorList>
    </citation>
    <scope>NUCLEOTIDE SEQUENCE [LARGE SCALE GENOMIC DNA]</scope>
    <source>
        <strain evidence="4 5">UASWS1009</strain>
    </source>
</reference>
<evidence type="ECO:0000313" key="4">
    <source>
        <dbReference type="EMBL" id="OCX18841.1"/>
    </source>
</evidence>
<evidence type="ECO:0000313" key="5">
    <source>
        <dbReference type="Proteomes" id="UP000094412"/>
    </source>
</evidence>
<dbReference type="AlphaFoldDB" id="A0A1C2DVQ1"/>
<dbReference type="Proteomes" id="UP000094412">
    <property type="component" value="Unassembled WGS sequence"/>
</dbReference>
<evidence type="ECO:0000256" key="2">
    <source>
        <dbReference type="ARBA" id="ARBA00022840"/>
    </source>
</evidence>
<dbReference type="PANTHER" id="PTHR32309">
    <property type="entry name" value="TYROSINE-PROTEIN KINASE"/>
    <property type="match status" value="1"/>
</dbReference>
<keyword evidence="5" id="KW-1185">Reference proteome</keyword>
<dbReference type="PANTHER" id="PTHR32309:SF13">
    <property type="entry name" value="FERRIC ENTEROBACTIN TRANSPORT PROTEIN FEPE"/>
    <property type="match status" value="1"/>
</dbReference>
<protein>
    <submittedName>
        <fullName evidence="4">Uncharacterized protein</fullName>
    </submittedName>
</protein>
<dbReference type="SUPFAM" id="SSF52540">
    <property type="entry name" value="P-loop containing nucleoside triphosphate hydrolases"/>
    <property type="match status" value="1"/>
</dbReference>
<proteinExistence type="predicted"/>
<dbReference type="Gene3D" id="3.40.50.300">
    <property type="entry name" value="P-loop containing nucleotide triphosphate hydrolases"/>
    <property type="match status" value="1"/>
</dbReference>
<comment type="caution">
    <text evidence="4">The sequence shown here is derived from an EMBL/GenBank/DDBJ whole genome shotgun (WGS) entry which is preliminary data.</text>
</comment>
<dbReference type="STRING" id="1566387.QV13_11475"/>
<dbReference type="GO" id="GO:0005886">
    <property type="term" value="C:plasma membrane"/>
    <property type="evidence" value="ECO:0007669"/>
    <property type="project" value="TreeGrafter"/>
</dbReference>
<dbReference type="GO" id="GO:0004713">
    <property type="term" value="F:protein tyrosine kinase activity"/>
    <property type="evidence" value="ECO:0007669"/>
    <property type="project" value="TreeGrafter"/>
</dbReference>
<accession>A0A1C2DVQ1</accession>
<gene>
    <name evidence="4" type="ORF">QV13_11475</name>
</gene>
<organism evidence="4 5">
    <name type="scientific">Mesorhizobium hungaricum</name>
    <dbReference type="NCBI Taxonomy" id="1566387"/>
    <lineage>
        <taxon>Bacteria</taxon>
        <taxon>Pseudomonadati</taxon>
        <taxon>Pseudomonadota</taxon>
        <taxon>Alphaproteobacteria</taxon>
        <taxon>Hyphomicrobiales</taxon>
        <taxon>Phyllobacteriaceae</taxon>
        <taxon>Mesorhizobium</taxon>
    </lineage>
</organism>
<keyword evidence="2" id="KW-0067">ATP-binding</keyword>
<dbReference type="EMBL" id="MDEO01000031">
    <property type="protein sequence ID" value="OCX18841.1"/>
    <property type="molecule type" value="Genomic_DNA"/>
</dbReference>
<dbReference type="InterPro" id="IPR027417">
    <property type="entry name" value="P-loop_NTPase"/>
</dbReference>
<evidence type="ECO:0000256" key="3">
    <source>
        <dbReference type="SAM" id="MobiDB-lite"/>
    </source>
</evidence>
<sequence>MTMKQETIIPAFPEHAQSDGGVGRIQTALRKAREEFGPAPASEEFGSVPVAEKVAPLPPRDRFPTSLWSTLPICEPDARQLNRNRIVTTTRSDPAYVAFDMLRTKVLQLLRQNKWDTVLITSPTPQCGKTLVSLNLAFSLANQKDCRTLLVDLDLHRPQIGALLGVRDAPPLEDFLAERIGAEQAFRRYGENIAIAPNGRPVTLAAELLQSPGATRAVRSLKPKLAPDVVIFDLPPMLANDDVAAFLPNVDCAILVVAAEQTTRAEVDLCERELSQKTNLLGVVLNKCRYAPEKYGY</sequence>
<dbReference type="InterPro" id="IPR050445">
    <property type="entry name" value="Bact_polysacc_biosynth/exp"/>
</dbReference>
<feature type="region of interest" description="Disordered" evidence="3">
    <location>
        <begin position="1"/>
        <end position="22"/>
    </location>
</feature>
<name>A0A1C2DVQ1_9HYPH</name>